<protein>
    <recommendedName>
        <fullName evidence="2">DUF5667 domain-containing protein</fullName>
    </recommendedName>
</protein>
<evidence type="ECO:0000256" key="1">
    <source>
        <dbReference type="SAM" id="Phobius"/>
    </source>
</evidence>
<evidence type="ECO:0000313" key="4">
    <source>
        <dbReference type="Proteomes" id="UP000230837"/>
    </source>
</evidence>
<sequence>MKRFSEQFKKKSENIRLTVLEKRDLRERLVSYMEYHPLPVSLTKTKFQPATEMITDKFKVFYISTKYLKGVTILATIFVFIIMPSLAERTVPGDILYPVKGLTEDIRGSLNFTPYEKVAWETKRLERRVAEARLLVKEGKLTPQMETDFLVAVQAHKSAAEAQIKSLETTDAEGAGLAQITFSSVLDVQSAVLRSDSSSVNATTSDTLSGAIANVLEDNNENTGKDGQTVVSFERLMAQLEIETTRVYDLFASNQSIATASEIADAKRRLTDIELKINNASDKYQETPDVVIEELRTALG</sequence>
<evidence type="ECO:0000313" key="3">
    <source>
        <dbReference type="EMBL" id="PIW96837.1"/>
    </source>
</evidence>
<dbReference type="AlphaFoldDB" id="A0A2M7ING7"/>
<feature type="transmembrane region" description="Helical" evidence="1">
    <location>
        <begin position="67"/>
        <end position="87"/>
    </location>
</feature>
<gene>
    <name evidence="3" type="ORF">COZ82_02800</name>
</gene>
<dbReference type="Pfam" id="PF18915">
    <property type="entry name" value="DUF5667"/>
    <property type="match status" value="1"/>
</dbReference>
<keyword evidence="1" id="KW-0472">Membrane</keyword>
<keyword evidence="1" id="KW-0812">Transmembrane</keyword>
<dbReference type="EMBL" id="PFHR01000146">
    <property type="protein sequence ID" value="PIW96837.1"/>
    <property type="molecule type" value="Genomic_DNA"/>
</dbReference>
<reference evidence="4" key="1">
    <citation type="submission" date="2017-09" db="EMBL/GenBank/DDBJ databases">
        <title>Depth-based differentiation of microbial function through sediment-hosted aquifers and enrichment of novel symbionts in the deep terrestrial subsurface.</title>
        <authorList>
            <person name="Probst A.J."/>
            <person name="Ladd B."/>
            <person name="Jarett J.K."/>
            <person name="Geller-Mcgrath D.E."/>
            <person name="Sieber C.M.K."/>
            <person name="Emerson J.B."/>
            <person name="Anantharaman K."/>
            <person name="Thomas B.C."/>
            <person name="Malmstrom R."/>
            <person name="Stieglmeier M."/>
            <person name="Klingl A."/>
            <person name="Woyke T."/>
            <person name="Ryan C.M."/>
            <person name="Banfield J.F."/>
        </authorList>
    </citation>
    <scope>NUCLEOTIDE SEQUENCE [LARGE SCALE GENOMIC DNA]</scope>
</reference>
<evidence type="ECO:0000259" key="2">
    <source>
        <dbReference type="Pfam" id="PF18915"/>
    </source>
</evidence>
<dbReference type="InterPro" id="IPR043725">
    <property type="entry name" value="DUF5667"/>
</dbReference>
<dbReference type="Proteomes" id="UP000230837">
    <property type="component" value="Unassembled WGS sequence"/>
</dbReference>
<organism evidence="3 4">
    <name type="scientific">Candidatus Kaiserbacteria bacterium CG_4_8_14_3_um_filter_38_9</name>
    <dbReference type="NCBI Taxonomy" id="1974599"/>
    <lineage>
        <taxon>Bacteria</taxon>
        <taxon>Candidatus Kaiseribacteriota</taxon>
    </lineage>
</organism>
<feature type="domain" description="DUF5667" evidence="2">
    <location>
        <begin position="90"/>
        <end position="165"/>
    </location>
</feature>
<comment type="caution">
    <text evidence="3">The sequence shown here is derived from an EMBL/GenBank/DDBJ whole genome shotgun (WGS) entry which is preliminary data.</text>
</comment>
<keyword evidence="1" id="KW-1133">Transmembrane helix</keyword>
<feature type="non-terminal residue" evidence="3">
    <location>
        <position position="300"/>
    </location>
</feature>
<proteinExistence type="predicted"/>
<accession>A0A2M7ING7</accession>
<name>A0A2M7ING7_9BACT</name>